<accession>A0ACC3A652</accession>
<evidence type="ECO:0000313" key="2">
    <source>
        <dbReference type="Proteomes" id="UP001172386"/>
    </source>
</evidence>
<gene>
    <name evidence="1" type="ORF">H2198_005281</name>
</gene>
<name>A0ACC3A652_9EURO</name>
<evidence type="ECO:0000313" key="1">
    <source>
        <dbReference type="EMBL" id="KAJ9655933.1"/>
    </source>
</evidence>
<dbReference type="EMBL" id="JAPDRQ010000086">
    <property type="protein sequence ID" value="KAJ9655933.1"/>
    <property type="molecule type" value="Genomic_DNA"/>
</dbReference>
<dbReference type="Proteomes" id="UP001172386">
    <property type="component" value="Unassembled WGS sequence"/>
</dbReference>
<protein>
    <submittedName>
        <fullName evidence="1">Uncharacterized protein</fullName>
    </submittedName>
</protein>
<organism evidence="1 2">
    <name type="scientific">Neophaeococcomyces mojaviensis</name>
    <dbReference type="NCBI Taxonomy" id="3383035"/>
    <lineage>
        <taxon>Eukaryota</taxon>
        <taxon>Fungi</taxon>
        <taxon>Dikarya</taxon>
        <taxon>Ascomycota</taxon>
        <taxon>Pezizomycotina</taxon>
        <taxon>Eurotiomycetes</taxon>
        <taxon>Chaetothyriomycetidae</taxon>
        <taxon>Chaetothyriales</taxon>
        <taxon>Chaetothyriales incertae sedis</taxon>
        <taxon>Neophaeococcomyces</taxon>
    </lineage>
</organism>
<reference evidence="1" key="1">
    <citation type="submission" date="2022-10" db="EMBL/GenBank/DDBJ databases">
        <title>Culturing micro-colonial fungi from biological soil crusts in the Mojave desert and describing Neophaeococcomyces mojavensis, and introducing the new genera and species Taxawa tesnikishii.</title>
        <authorList>
            <person name="Kurbessoian T."/>
            <person name="Stajich J.E."/>
        </authorList>
    </citation>
    <scope>NUCLEOTIDE SEQUENCE</scope>
    <source>
        <strain evidence="1">JES_112</strain>
    </source>
</reference>
<keyword evidence="2" id="KW-1185">Reference proteome</keyword>
<proteinExistence type="predicted"/>
<comment type="caution">
    <text evidence="1">The sequence shown here is derived from an EMBL/GenBank/DDBJ whole genome shotgun (WGS) entry which is preliminary data.</text>
</comment>
<sequence>MSQTGDKTMPSRRSKRLRKESSSEISIEELSPDDMGYDADVEALQPDQYEEADSEPEETSTPKKKFPSIDEELSARMKHLGKNTSGTNSPYDGNSMRGRKRRIVHQNSNSDQLGHGHAPTSELEVMEILDRSAISPPAKRRRKRSRPGSLNCKSDSSRRPISRDATVISATVRSRSRDAMDMS</sequence>